<dbReference type="EMBL" id="UINC01098967">
    <property type="protein sequence ID" value="SVC57891.1"/>
    <property type="molecule type" value="Genomic_DNA"/>
</dbReference>
<dbReference type="AlphaFoldDB" id="A0A382NE84"/>
<organism evidence="1">
    <name type="scientific">marine metagenome</name>
    <dbReference type="NCBI Taxonomy" id="408172"/>
    <lineage>
        <taxon>unclassified sequences</taxon>
        <taxon>metagenomes</taxon>
        <taxon>ecological metagenomes</taxon>
    </lineage>
</organism>
<protein>
    <submittedName>
        <fullName evidence="1">Uncharacterized protein</fullName>
    </submittedName>
</protein>
<sequence length="50" mass="5913">MEKNKKTPRGAKIRRATLKEWRKLGLPESTTTIHFGKPPWVKKLQELKKK</sequence>
<proteinExistence type="predicted"/>
<accession>A0A382NE84</accession>
<gene>
    <name evidence="1" type="ORF">METZ01_LOCUS310745</name>
</gene>
<reference evidence="1" key="1">
    <citation type="submission" date="2018-05" db="EMBL/GenBank/DDBJ databases">
        <authorList>
            <person name="Lanie J.A."/>
            <person name="Ng W.-L."/>
            <person name="Kazmierczak K.M."/>
            <person name="Andrzejewski T.M."/>
            <person name="Davidsen T.M."/>
            <person name="Wayne K.J."/>
            <person name="Tettelin H."/>
            <person name="Glass J.I."/>
            <person name="Rusch D."/>
            <person name="Podicherti R."/>
            <person name="Tsui H.-C.T."/>
            <person name="Winkler M.E."/>
        </authorList>
    </citation>
    <scope>NUCLEOTIDE SEQUENCE</scope>
</reference>
<name>A0A382NE84_9ZZZZ</name>
<evidence type="ECO:0000313" key="1">
    <source>
        <dbReference type="EMBL" id="SVC57891.1"/>
    </source>
</evidence>